<name>A0A0A9A055_ARUDO</name>
<feature type="region of interest" description="Disordered" evidence="1">
    <location>
        <begin position="1"/>
        <end position="47"/>
    </location>
</feature>
<organism evidence="2">
    <name type="scientific">Arundo donax</name>
    <name type="common">Giant reed</name>
    <name type="synonym">Donax arundinaceus</name>
    <dbReference type="NCBI Taxonomy" id="35708"/>
    <lineage>
        <taxon>Eukaryota</taxon>
        <taxon>Viridiplantae</taxon>
        <taxon>Streptophyta</taxon>
        <taxon>Embryophyta</taxon>
        <taxon>Tracheophyta</taxon>
        <taxon>Spermatophyta</taxon>
        <taxon>Magnoliopsida</taxon>
        <taxon>Liliopsida</taxon>
        <taxon>Poales</taxon>
        <taxon>Poaceae</taxon>
        <taxon>PACMAD clade</taxon>
        <taxon>Arundinoideae</taxon>
        <taxon>Arundineae</taxon>
        <taxon>Arundo</taxon>
    </lineage>
</organism>
<evidence type="ECO:0000256" key="1">
    <source>
        <dbReference type="SAM" id="MobiDB-lite"/>
    </source>
</evidence>
<proteinExistence type="predicted"/>
<accession>A0A0A9A055</accession>
<reference evidence="2" key="2">
    <citation type="journal article" date="2015" name="Data Brief">
        <title>Shoot transcriptome of the giant reed, Arundo donax.</title>
        <authorList>
            <person name="Barrero R.A."/>
            <person name="Guerrero F.D."/>
            <person name="Moolhuijzen P."/>
            <person name="Goolsby J.A."/>
            <person name="Tidwell J."/>
            <person name="Bellgard S.E."/>
            <person name="Bellgard M.I."/>
        </authorList>
    </citation>
    <scope>NUCLEOTIDE SEQUENCE</scope>
    <source>
        <tissue evidence="2">Shoot tissue taken approximately 20 cm above the soil surface</tissue>
    </source>
</reference>
<sequence length="47" mass="4697">MALPSPPHPRHVPARGGGEPPPSRGAGPRQAPGHGAPPRRPSHGEGA</sequence>
<dbReference type="EMBL" id="GBRH01254552">
    <property type="protein sequence ID" value="JAD43343.1"/>
    <property type="molecule type" value="Transcribed_RNA"/>
</dbReference>
<evidence type="ECO:0000313" key="2">
    <source>
        <dbReference type="EMBL" id="JAD43343.1"/>
    </source>
</evidence>
<dbReference type="AlphaFoldDB" id="A0A0A9A055"/>
<reference evidence="2" key="1">
    <citation type="submission" date="2014-09" db="EMBL/GenBank/DDBJ databases">
        <authorList>
            <person name="Magalhaes I.L.F."/>
            <person name="Oliveira U."/>
            <person name="Santos F.R."/>
            <person name="Vidigal T.H.D.A."/>
            <person name="Brescovit A.D."/>
            <person name="Santos A.J."/>
        </authorList>
    </citation>
    <scope>NUCLEOTIDE SEQUENCE</scope>
    <source>
        <tissue evidence="2">Shoot tissue taken approximately 20 cm above the soil surface</tissue>
    </source>
</reference>
<protein>
    <submittedName>
        <fullName evidence="2">Uncharacterized protein</fullName>
    </submittedName>
</protein>